<name>A0A1X9SPE2_9BACT</name>
<evidence type="ECO:0000259" key="8">
    <source>
        <dbReference type="PROSITE" id="PS52029"/>
    </source>
</evidence>
<comment type="pathway">
    <text evidence="1 7">Cell wall biogenesis; peptidoglycan biosynthesis.</text>
</comment>
<keyword evidence="4 7" id="KW-0133">Cell shape</keyword>
<dbReference type="UniPathway" id="UPA00219"/>
<dbReference type="Gene3D" id="2.40.440.10">
    <property type="entry name" value="L,D-transpeptidase catalytic domain-like"/>
    <property type="match status" value="1"/>
</dbReference>
<dbReference type="EMBL" id="CP015578">
    <property type="protein sequence ID" value="ARQ98126.1"/>
    <property type="molecule type" value="Genomic_DNA"/>
</dbReference>
<comment type="similarity">
    <text evidence="2">Belongs to the YkuD family.</text>
</comment>
<keyword evidence="3" id="KW-0808">Transferase</keyword>
<dbReference type="PANTHER" id="PTHR36699:SF1">
    <property type="entry name" value="L,D-TRANSPEPTIDASE YAFK-RELATED"/>
    <property type="match status" value="1"/>
</dbReference>
<evidence type="ECO:0000313" key="10">
    <source>
        <dbReference type="Proteomes" id="UP000202031"/>
    </source>
</evidence>
<keyword evidence="9" id="KW-0378">Hydrolase</keyword>
<dbReference type="Proteomes" id="UP000202031">
    <property type="component" value="Chromosome"/>
</dbReference>
<dbReference type="InterPro" id="IPR038063">
    <property type="entry name" value="Transpep_catalytic_dom"/>
</dbReference>
<gene>
    <name evidence="9" type="primary">pgp2</name>
    <name evidence="9" type="ORF">CLAN_1403</name>
</gene>
<keyword evidence="5 7" id="KW-0573">Peptidoglycan synthesis</keyword>
<dbReference type="RefSeq" id="WP_096014303.1">
    <property type="nucleotide sequence ID" value="NZ_CP015578.1"/>
</dbReference>
<dbReference type="GO" id="GO:0016740">
    <property type="term" value="F:transferase activity"/>
    <property type="evidence" value="ECO:0007669"/>
    <property type="project" value="UniProtKB-KW"/>
</dbReference>
<evidence type="ECO:0000256" key="1">
    <source>
        <dbReference type="ARBA" id="ARBA00004752"/>
    </source>
</evidence>
<dbReference type="PROSITE" id="PS52029">
    <property type="entry name" value="LD_TPASE"/>
    <property type="match status" value="1"/>
</dbReference>
<feature type="active site" description="Nucleophile" evidence="7">
    <location>
        <position position="173"/>
    </location>
</feature>
<reference evidence="10" key="1">
    <citation type="journal article" date="2017" name="Genome Biol. Evol.">
        <title>Comparative Genomic Analysis Identifies a Campylobacter Clade Deficient in Selenium Metabolism.</title>
        <authorList>
            <person name="Miller W.G."/>
            <person name="Yee E."/>
            <person name="Lopes B.S."/>
            <person name="Chapman M.H."/>
            <person name="Huynh S."/>
            <person name="Bono J.L."/>
            <person name="Parker C.T."/>
            <person name="Strachan N.J.C."/>
            <person name="Forbes K.J."/>
        </authorList>
    </citation>
    <scope>NUCLEOTIDE SEQUENCE [LARGE SCALE GENOMIC DNA]</scope>
    <source>
        <strain evidence="10">NCTC 13004</strain>
    </source>
</reference>
<organism evidence="9 10">
    <name type="scientific">Campylobacter lanienae NCTC 13004</name>
    <dbReference type="NCBI Taxonomy" id="1031753"/>
    <lineage>
        <taxon>Bacteria</taxon>
        <taxon>Pseudomonadati</taxon>
        <taxon>Campylobacterota</taxon>
        <taxon>Epsilonproteobacteria</taxon>
        <taxon>Campylobacterales</taxon>
        <taxon>Campylobacteraceae</taxon>
        <taxon>Campylobacter</taxon>
    </lineage>
</organism>
<feature type="active site" description="Proton donor/acceptor" evidence="7">
    <location>
        <position position="155"/>
    </location>
</feature>
<evidence type="ECO:0000256" key="6">
    <source>
        <dbReference type="ARBA" id="ARBA00023316"/>
    </source>
</evidence>
<dbReference type="InterPro" id="IPR056203">
    <property type="entry name" value="Cds6_C"/>
</dbReference>
<dbReference type="GO" id="GO:0071555">
    <property type="term" value="P:cell wall organization"/>
    <property type="evidence" value="ECO:0007669"/>
    <property type="project" value="UniProtKB-UniRule"/>
</dbReference>
<dbReference type="InterPro" id="IPR032710">
    <property type="entry name" value="NTF2-like_dom_sf"/>
</dbReference>
<keyword evidence="9" id="KW-0645">Protease</keyword>
<dbReference type="PANTHER" id="PTHR36699">
    <property type="entry name" value="LD-TRANSPEPTIDASE"/>
    <property type="match status" value="1"/>
</dbReference>
<dbReference type="SUPFAM" id="SSF141523">
    <property type="entry name" value="L,D-transpeptidase catalytic domain-like"/>
    <property type="match status" value="1"/>
</dbReference>
<dbReference type="CDD" id="cd16913">
    <property type="entry name" value="YkuD_like"/>
    <property type="match status" value="1"/>
</dbReference>
<evidence type="ECO:0000256" key="3">
    <source>
        <dbReference type="ARBA" id="ARBA00022679"/>
    </source>
</evidence>
<evidence type="ECO:0000256" key="5">
    <source>
        <dbReference type="ARBA" id="ARBA00022984"/>
    </source>
</evidence>
<protein>
    <submittedName>
        <fullName evidence="9">Peptidoglycan LD-carboxypeptidase</fullName>
    </submittedName>
</protein>
<dbReference type="AlphaFoldDB" id="A0A1X9SPE2"/>
<dbReference type="Pfam" id="PF24125">
    <property type="entry name" value="Cds6_C"/>
    <property type="match status" value="1"/>
</dbReference>
<dbReference type="GO" id="GO:0004180">
    <property type="term" value="F:carboxypeptidase activity"/>
    <property type="evidence" value="ECO:0007669"/>
    <property type="project" value="UniProtKB-KW"/>
</dbReference>
<keyword evidence="9" id="KW-0121">Carboxypeptidase</keyword>
<dbReference type="KEGG" id="clx:CLAN_1403"/>
<dbReference type="SUPFAM" id="SSF54427">
    <property type="entry name" value="NTF2-like"/>
    <property type="match status" value="1"/>
</dbReference>
<evidence type="ECO:0000256" key="7">
    <source>
        <dbReference type="PROSITE-ProRule" id="PRU01373"/>
    </source>
</evidence>
<evidence type="ECO:0000256" key="4">
    <source>
        <dbReference type="ARBA" id="ARBA00022960"/>
    </source>
</evidence>
<evidence type="ECO:0000313" key="9">
    <source>
        <dbReference type="EMBL" id="ARQ98126.1"/>
    </source>
</evidence>
<dbReference type="GO" id="GO:0009252">
    <property type="term" value="P:peptidoglycan biosynthetic process"/>
    <property type="evidence" value="ECO:0007669"/>
    <property type="project" value="UniProtKB-UniPathway"/>
</dbReference>
<dbReference type="GeneID" id="46921870"/>
<dbReference type="GO" id="GO:0008360">
    <property type="term" value="P:regulation of cell shape"/>
    <property type="evidence" value="ECO:0007669"/>
    <property type="project" value="UniProtKB-UniRule"/>
</dbReference>
<sequence length="322" mass="37329">MKKLLVLLLTAIYLFGGELEDLYLKGGIKAVQDKIEKNLQSPKYWSDSLKDKDLRYGYHDDKSRLIIVADKTAKNISINQYENGKIKELQNNEMITGLMGEKLLEGDLKTPVGVYDITRRFTPPTTYYGPVAFSLSYPNLYDKLRKRTGSGIWIHGYPMEGDVRENELETKGCLAMKNDILENFEDIVQNNKAIVIISEKGAPKSNRDDIAVILAELFAWKDAWTKSDLDRYIGFYHSDFRRFDGMKLAEFTQMKKRVFSKNESKIIEFQNFNITPYPNTDDKNIYRVNFSEKYRADSYNFNGDKTLYVEVADNKMKILVEE</sequence>
<accession>A0A1X9SPE2</accession>
<dbReference type="Pfam" id="PF03734">
    <property type="entry name" value="YkuD"/>
    <property type="match status" value="1"/>
</dbReference>
<dbReference type="InterPro" id="IPR005490">
    <property type="entry name" value="LD_TPept_cat_dom"/>
</dbReference>
<evidence type="ECO:0000256" key="2">
    <source>
        <dbReference type="ARBA" id="ARBA00005992"/>
    </source>
</evidence>
<keyword evidence="6 7" id="KW-0961">Cell wall biogenesis/degradation</keyword>
<feature type="domain" description="L,D-TPase catalytic" evidence="8">
    <location>
        <begin position="65"/>
        <end position="197"/>
    </location>
</feature>
<proteinExistence type="inferred from homology"/>